<dbReference type="AlphaFoldDB" id="A0A3A4NWR3"/>
<protein>
    <submittedName>
        <fullName evidence="2">Metallophosphoesterase</fullName>
    </submittedName>
</protein>
<feature type="domain" description="Calcineurin-like phosphoesterase" evidence="1">
    <location>
        <begin position="1"/>
        <end position="199"/>
    </location>
</feature>
<dbReference type="EMBL" id="QZKU01000047">
    <property type="protein sequence ID" value="RJP23309.1"/>
    <property type="molecule type" value="Genomic_DNA"/>
</dbReference>
<organism evidence="2 3">
    <name type="scientific">Abyssobacteria bacterium (strain SURF_5)</name>
    <dbReference type="NCBI Taxonomy" id="2093360"/>
    <lineage>
        <taxon>Bacteria</taxon>
        <taxon>Pseudomonadati</taxon>
        <taxon>Candidatus Hydrogenedentota</taxon>
        <taxon>Candidatus Abyssobacteria</taxon>
    </lineage>
</organism>
<dbReference type="PANTHER" id="PTHR31302">
    <property type="entry name" value="TRANSMEMBRANE PROTEIN WITH METALLOPHOSPHOESTERASE DOMAIN-RELATED"/>
    <property type="match status" value="1"/>
</dbReference>
<evidence type="ECO:0000313" key="2">
    <source>
        <dbReference type="EMBL" id="RJP23309.1"/>
    </source>
</evidence>
<sequence length="234" mass="25807">MKIAAVADVHCTVNSRGHIRELLRDVEEADVLVLAGDLTDVGKIEEMEVLMDELSHFSLPIIAVPGNHDHEADQTDLLVAMMEWSGIHVLDGASFNIDGIEFIGTKGFCGGFGHLLVQPFGEPALKAFINATIEEVLRFERLLRNVKADHKVAVMHYAPIKETLSGEEPELFPFLGTSLFADVLDAHKVDVVFHGHAHNGSPTGFTKHKIPVYNVSRFVLARSGRTPPYFVFTL</sequence>
<dbReference type="InterPro" id="IPR029052">
    <property type="entry name" value="Metallo-depent_PP-like"/>
</dbReference>
<dbReference type="Gene3D" id="3.60.21.10">
    <property type="match status" value="1"/>
</dbReference>
<dbReference type="Proteomes" id="UP000265882">
    <property type="component" value="Unassembled WGS sequence"/>
</dbReference>
<comment type="caution">
    <text evidence="2">The sequence shown here is derived from an EMBL/GenBank/DDBJ whole genome shotgun (WGS) entry which is preliminary data.</text>
</comment>
<evidence type="ECO:0000313" key="3">
    <source>
        <dbReference type="Proteomes" id="UP000265882"/>
    </source>
</evidence>
<dbReference type="GO" id="GO:0016787">
    <property type="term" value="F:hydrolase activity"/>
    <property type="evidence" value="ECO:0007669"/>
    <property type="project" value="InterPro"/>
</dbReference>
<gene>
    <name evidence="2" type="ORF">C4520_06580</name>
</gene>
<dbReference type="Pfam" id="PF00149">
    <property type="entry name" value="Metallophos"/>
    <property type="match status" value="1"/>
</dbReference>
<dbReference type="InterPro" id="IPR051158">
    <property type="entry name" value="Metallophosphoesterase_sf"/>
</dbReference>
<reference evidence="2 3" key="1">
    <citation type="journal article" date="2017" name="ISME J.">
        <title>Energy and carbon metabolisms in a deep terrestrial subsurface fluid microbial community.</title>
        <authorList>
            <person name="Momper L."/>
            <person name="Jungbluth S.P."/>
            <person name="Lee M.D."/>
            <person name="Amend J.P."/>
        </authorList>
    </citation>
    <scope>NUCLEOTIDE SEQUENCE [LARGE SCALE GENOMIC DNA]</scope>
    <source>
        <strain evidence="2">SURF_5</strain>
    </source>
</reference>
<proteinExistence type="predicted"/>
<accession>A0A3A4NWR3</accession>
<dbReference type="PANTHER" id="PTHR31302:SF0">
    <property type="entry name" value="TRANSMEMBRANE PROTEIN WITH METALLOPHOSPHOESTERASE DOMAIN"/>
    <property type="match status" value="1"/>
</dbReference>
<dbReference type="InterPro" id="IPR004843">
    <property type="entry name" value="Calcineurin-like_PHP"/>
</dbReference>
<dbReference type="SUPFAM" id="SSF56300">
    <property type="entry name" value="Metallo-dependent phosphatases"/>
    <property type="match status" value="1"/>
</dbReference>
<name>A0A3A4NWR3_ABYX5</name>
<evidence type="ECO:0000259" key="1">
    <source>
        <dbReference type="Pfam" id="PF00149"/>
    </source>
</evidence>